<dbReference type="GO" id="GO:0031405">
    <property type="term" value="F:lipoic acid binding"/>
    <property type="evidence" value="ECO:0007669"/>
    <property type="project" value="TreeGrafter"/>
</dbReference>
<gene>
    <name evidence="5" type="ORF">E6C51_12625</name>
</gene>
<organism evidence="5 6">
    <name type="scientific">Allorhizobium terrae</name>
    <dbReference type="NCBI Taxonomy" id="1848972"/>
    <lineage>
        <taxon>Bacteria</taxon>
        <taxon>Pseudomonadati</taxon>
        <taxon>Pseudomonadota</taxon>
        <taxon>Alphaproteobacteria</taxon>
        <taxon>Hyphomicrobiales</taxon>
        <taxon>Rhizobiaceae</taxon>
        <taxon>Rhizobium/Agrobacterium group</taxon>
        <taxon>Allorhizobium</taxon>
    </lineage>
</organism>
<comment type="cofactor">
    <cofactor evidence="1">
        <name>(R)-lipoate</name>
        <dbReference type="ChEBI" id="CHEBI:83088"/>
    </cofactor>
</comment>
<keyword evidence="3" id="KW-0012">Acyltransferase</keyword>
<dbReference type="Pfam" id="PF00198">
    <property type="entry name" value="2-oxoacid_dh"/>
    <property type="match status" value="1"/>
</dbReference>
<keyword evidence="2" id="KW-0808">Transferase</keyword>
<proteinExistence type="predicted"/>
<dbReference type="PANTHER" id="PTHR43178">
    <property type="entry name" value="DIHYDROLIPOAMIDE ACETYLTRANSFERASE COMPONENT OF PYRUVATE DEHYDROGENASE COMPLEX"/>
    <property type="match status" value="1"/>
</dbReference>
<dbReference type="GO" id="GO:0016407">
    <property type="term" value="F:acetyltransferase activity"/>
    <property type="evidence" value="ECO:0007669"/>
    <property type="project" value="TreeGrafter"/>
</dbReference>
<dbReference type="Proteomes" id="UP000310754">
    <property type="component" value="Unassembled WGS sequence"/>
</dbReference>
<dbReference type="EMBL" id="SSOA01000006">
    <property type="protein sequence ID" value="THF49366.1"/>
    <property type="molecule type" value="Genomic_DNA"/>
</dbReference>
<evidence type="ECO:0000256" key="3">
    <source>
        <dbReference type="ARBA" id="ARBA00023315"/>
    </source>
</evidence>
<keyword evidence="6" id="KW-1185">Reference proteome</keyword>
<reference evidence="5 6" key="1">
    <citation type="submission" date="2019-04" db="EMBL/GenBank/DDBJ databases">
        <title>Rhizobium terrae sp. nov., isolated from a paddy soil.</title>
        <authorList>
            <person name="Lin S.-Y."/>
            <person name="Hameed A."/>
            <person name="Huang H.-I."/>
            <person name="Young C.-C."/>
        </authorList>
    </citation>
    <scope>NUCLEOTIDE SEQUENCE [LARGE SCALE GENOMIC DNA]</scope>
    <source>
        <strain evidence="5 6">CC-HIH110</strain>
    </source>
</reference>
<dbReference type="GO" id="GO:0005737">
    <property type="term" value="C:cytoplasm"/>
    <property type="evidence" value="ECO:0007669"/>
    <property type="project" value="TreeGrafter"/>
</dbReference>
<evidence type="ECO:0000313" key="6">
    <source>
        <dbReference type="Proteomes" id="UP000310754"/>
    </source>
</evidence>
<evidence type="ECO:0000256" key="1">
    <source>
        <dbReference type="ARBA" id="ARBA00001938"/>
    </source>
</evidence>
<comment type="caution">
    <text evidence="5">The sequence shown here is derived from an EMBL/GenBank/DDBJ whole genome shotgun (WGS) entry which is preliminary data.</text>
</comment>
<dbReference type="PANTHER" id="PTHR43178:SF5">
    <property type="entry name" value="LIPOAMIDE ACYLTRANSFERASE COMPONENT OF BRANCHED-CHAIN ALPHA-KETO ACID DEHYDROGENASE COMPLEX, MITOCHONDRIAL"/>
    <property type="match status" value="1"/>
</dbReference>
<dbReference type="Gene3D" id="3.30.559.10">
    <property type="entry name" value="Chloramphenicol acetyltransferase-like domain"/>
    <property type="match status" value="1"/>
</dbReference>
<dbReference type="InterPro" id="IPR001078">
    <property type="entry name" value="2-oxoacid_DH_actylTfrase"/>
</dbReference>
<dbReference type="AlphaFoldDB" id="A0A4S3ZUB6"/>
<feature type="domain" description="2-oxoacid dehydrogenase acyltransferase catalytic" evidence="4">
    <location>
        <begin position="174"/>
        <end position="253"/>
    </location>
</feature>
<dbReference type="InterPro" id="IPR050743">
    <property type="entry name" value="2-oxoacid_DH_E2_comp"/>
</dbReference>
<evidence type="ECO:0000259" key="4">
    <source>
        <dbReference type="Pfam" id="PF00198"/>
    </source>
</evidence>
<protein>
    <submittedName>
        <fullName evidence="5">2-oxo acid dehydrogenase subunit E2</fullName>
    </submittedName>
</protein>
<evidence type="ECO:0000256" key="2">
    <source>
        <dbReference type="ARBA" id="ARBA00022679"/>
    </source>
</evidence>
<dbReference type="InterPro" id="IPR023213">
    <property type="entry name" value="CAT-like_dom_sf"/>
</dbReference>
<evidence type="ECO:0000313" key="5">
    <source>
        <dbReference type="EMBL" id="THF49366.1"/>
    </source>
</evidence>
<dbReference type="SUPFAM" id="SSF52777">
    <property type="entry name" value="CoA-dependent acyltransferases"/>
    <property type="match status" value="1"/>
</dbReference>
<sequence>MNAIIHHFPKERGHTYAFLKDARNTAHIYLLADVDASAIKAARLAIDGVNGSKISYVSFIIKAAAQVIATTKEARMVLKDGLSPKLVTTPNVTAKVLFDKHIGHTRCVVSGTVNDPDLASLREIQASVDLHKAASVGPSGPFAALSKLHRLPLPLMRLAYNLVLGKPLKRAALQGNFSVTSVGQEEVSAILPMIAGTIGLGVGRITEKPVVVDGQIVVRPQFTLSLTFDHRVLDGALAAEILGSIKKRLENWEIEQ</sequence>
<accession>A0A4S3ZUB6</accession>
<name>A0A4S3ZUB6_9HYPH</name>